<accession>A0A2P2Q6G4</accession>
<sequence length="56" mass="6657">MANRNYTTIRIAVLLFIKSKLLSLAGQFCYAMNEIKKKKGWSKDKEKRLWVPIKQR</sequence>
<feature type="signal peptide" evidence="1">
    <location>
        <begin position="1"/>
        <end position="23"/>
    </location>
</feature>
<evidence type="ECO:0000256" key="1">
    <source>
        <dbReference type="SAM" id="SignalP"/>
    </source>
</evidence>
<dbReference type="EMBL" id="GGEC01082056">
    <property type="protein sequence ID" value="MBX62540.1"/>
    <property type="molecule type" value="Transcribed_RNA"/>
</dbReference>
<feature type="chain" id="PRO_5015106415" evidence="1">
    <location>
        <begin position="24"/>
        <end position="56"/>
    </location>
</feature>
<protein>
    <submittedName>
        <fullName evidence="2">Uncharacterized protein</fullName>
    </submittedName>
</protein>
<name>A0A2P2Q6G4_RHIMU</name>
<evidence type="ECO:0000313" key="2">
    <source>
        <dbReference type="EMBL" id="MBX62540.1"/>
    </source>
</evidence>
<reference evidence="2" key="1">
    <citation type="submission" date="2018-02" db="EMBL/GenBank/DDBJ databases">
        <title>Rhizophora mucronata_Transcriptome.</title>
        <authorList>
            <person name="Meera S.P."/>
            <person name="Sreeshan A."/>
            <person name="Augustine A."/>
        </authorList>
    </citation>
    <scope>NUCLEOTIDE SEQUENCE</scope>
    <source>
        <tissue evidence="2">Leaf</tissue>
    </source>
</reference>
<organism evidence="2">
    <name type="scientific">Rhizophora mucronata</name>
    <name type="common">Asiatic mangrove</name>
    <dbReference type="NCBI Taxonomy" id="61149"/>
    <lineage>
        <taxon>Eukaryota</taxon>
        <taxon>Viridiplantae</taxon>
        <taxon>Streptophyta</taxon>
        <taxon>Embryophyta</taxon>
        <taxon>Tracheophyta</taxon>
        <taxon>Spermatophyta</taxon>
        <taxon>Magnoliopsida</taxon>
        <taxon>eudicotyledons</taxon>
        <taxon>Gunneridae</taxon>
        <taxon>Pentapetalae</taxon>
        <taxon>rosids</taxon>
        <taxon>fabids</taxon>
        <taxon>Malpighiales</taxon>
        <taxon>Rhizophoraceae</taxon>
        <taxon>Rhizophora</taxon>
    </lineage>
</organism>
<dbReference type="AlphaFoldDB" id="A0A2P2Q6G4"/>
<keyword evidence="1" id="KW-0732">Signal</keyword>
<proteinExistence type="predicted"/>